<keyword evidence="3" id="KW-1185">Reference proteome</keyword>
<sequence>MLFLLCGFAGAILLAKLLNLDKRPKWILGGTFVIACGFAALGAYEGCADKWNTTKIGRHGNCSYHRRLKTHLNIYGWCGLAASLLVIVATPTDLRKK</sequence>
<feature type="transmembrane region" description="Helical" evidence="1">
    <location>
        <begin position="74"/>
        <end position="92"/>
    </location>
</feature>
<accession>A0A4Z0QGJ2</accession>
<feature type="transmembrane region" description="Helical" evidence="1">
    <location>
        <begin position="27"/>
        <end position="48"/>
    </location>
</feature>
<keyword evidence="1" id="KW-0812">Transmembrane</keyword>
<keyword evidence="1" id="KW-0472">Membrane</keyword>
<evidence type="ECO:0000256" key="1">
    <source>
        <dbReference type="SAM" id="Phobius"/>
    </source>
</evidence>
<dbReference type="AlphaFoldDB" id="A0A4Z0QGJ2"/>
<organism evidence="2 3">
    <name type="scientific">Hymenobacter metallicola</name>
    <dbReference type="NCBI Taxonomy" id="2563114"/>
    <lineage>
        <taxon>Bacteria</taxon>
        <taxon>Pseudomonadati</taxon>
        <taxon>Bacteroidota</taxon>
        <taxon>Cytophagia</taxon>
        <taxon>Cytophagales</taxon>
        <taxon>Hymenobacteraceae</taxon>
        <taxon>Hymenobacter</taxon>
    </lineage>
</organism>
<dbReference type="EMBL" id="SRMB01000001">
    <property type="protein sequence ID" value="TGE28449.1"/>
    <property type="molecule type" value="Genomic_DNA"/>
</dbReference>
<keyword evidence="1" id="KW-1133">Transmembrane helix</keyword>
<gene>
    <name evidence="2" type="ORF">E5K02_02995</name>
</gene>
<protein>
    <submittedName>
        <fullName evidence="2">Uncharacterized protein</fullName>
    </submittedName>
</protein>
<dbReference type="OrthoDB" id="176844at768503"/>
<name>A0A4Z0QGJ2_9BACT</name>
<evidence type="ECO:0000313" key="2">
    <source>
        <dbReference type="EMBL" id="TGE28449.1"/>
    </source>
</evidence>
<reference evidence="2 3" key="1">
    <citation type="submission" date="2019-04" db="EMBL/GenBank/DDBJ databases">
        <authorList>
            <person name="Feng G."/>
            <person name="Zhang J."/>
            <person name="Zhu H."/>
        </authorList>
    </citation>
    <scope>NUCLEOTIDE SEQUENCE [LARGE SCALE GENOMIC DNA]</scope>
    <source>
        <strain evidence="2 3">9PBR-1</strain>
    </source>
</reference>
<proteinExistence type="predicted"/>
<dbReference type="Proteomes" id="UP000298471">
    <property type="component" value="Unassembled WGS sequence"/>
</dbReference>
<evidence type="ECO:0000313" key="3">
    <source>
        <dbReference type="Proteomes" id="UP000298471"/>
    </source>
</evidence>
<comment type="caution">
    <text evidence="2">The sequence shown here is derived from an EMBL/GenBank/DDBJ whole genome shotgun (WGS) entry which is preliminary data.</text>
</comment>